<evidence type="ECO:0000313" key="1">
    <source>
        <dbReference type="EMBL" id="CAL5997761.1"/>
    </source>
</evidence>
<sequence length="104" mass="12005">MSKLGEQLFYTAFTDNYYFTQLQEVNYSFDTMNEVILQYKITGCRVRGATNCCLVKLFQIKSFTAELHPGTKSSVTATKYVKLINNNVFKVFILKQTHKEISVL</sequence>
<evidence type="ECO:0000313" key="2">
    <source>
        <dbReference type="Proteomes" id="UP001642409"/>
    </source>
</evidence>
<reference evidence="1 2" key="1">
    <citation type="submission" date="2024-07" db="EMBL/GenBank/DDBJ databases">
        <authorList>
            <person name="Akdeniz Z."/>
        </authorList>
    </citation>
    <scope>NUCLEOTIDE SEQUENCE [LARGE SCALE GENOMIC DNA]</scope>
</reference>
<proteinExistence type="predicted"/>
<dbReference type="EMBL" id="CAXDID020000037">
    <property type="protein sequence ID" value="CAL5997761.1"/>
    <property type="molecule type" value="Genomic_DNA"/>
</dbReference>
<keyword evidence="2" id="KW-1185">Reference proteome</keyword>
<dbReference type="Proteomes" id="UP001642409">
    <property type="component" value="Unassembled WGS sequence"/>
</dbReference>
<organism evidence="1 2">
    <name type="scientific">Hexamita inflata</name>
    <dbReference type="NCBI Taxonomy" id="28002"/>
    <lineage>
        <taxon>Eukaryota</taxon>
        <taxon>Metamonada</taxon>
        <taxon>Diplomonadida</taxon>
        <taxon>Hexamitidae</taxon>
        <taxon>Hexamitinae</taxon>
        <taxon>Hexamita</taxon>
    </lineage>
</organism>
<accession>A0ABP1HME2</accession>
<comment type="caution">
    <text evidence="1">The sequence shown here is derived from an EMBL/GenBank/DDBJ whole genome shotgun (WGS) entry which is preliminary data.</text>
</comment>
<protein>
    <submittedName>
        <fullName evidence="1">Hypothetical_protein</fullName>
    </submittedName>
</protein>
<name>A0ABP1HME2_9EUKA</name>
<gene>
    <name evidence="1" type="ORF">HINF_LOCUS15403</name>
</gene>